<dbReference type="RefSeq" id="WP_369169977.1">
    <property type="nucleotide sequence ID" value="NZ_CP163439.1"/>
</dbReference>
<proteinExistence type="predicted"/>
<dbReference type="EMBL" id="CP163439">
    <property type="protein sequence ID" value="XDQ35420.1"/>
    <property type="molecule type" value="Genomic_DNA"/>
</dbReference>
<feature type="domain" description="HIT" evidence="4">
    <location>
        <begin position="9"/>
        <end position="116"/>
    </location>
</feature>
<accession>A0AB39Q162</accession>
<evidence type="ECO:0000259" key="4">
    <source>
        <dbReference type="PROSITE" id="PS51084"/>
    </source>
</evidence>
<dbReference type="AlphaFoldDB" id="A0AB39Q162"/>
<dbReference type="PRINTS" id="PR00332">
    <property type="entry name" value="HISTRIAD"/>
</dbReference>
<keyword evidence="5" id="KW-0808">Transferase</keyword>
<protein>
    <submittedName>
        <fullName evidence="5">HIT family protein</fullName>
        <ecNumber evidence="5">2.1.1.-</ecNumber>
    </submittedName>
</protein>
<evidence type="ECO:0000256" key="3">
    <source>
        <dbReference type="PROSITE-ProRule" id="PRU00464"/>
    </source>
</evidence>
<evidence type="ECO:0000256" key="1">
    <source>
        <dbReference type="PIRSR" id="PIRSR601310-1"/>
    </source>
</evidence>
<dbReference type="EC" id="2.1.1.-" evidence="5"/>
<organism evidence="5">
    <name type="scientific">Streptomyces sp. R28</name>
    <dbReference type="NCBI Taxonomy" id="3238628"/>
    <lineage>
        <taxon>Bacteria</taxon>
        <taxon>Bacillati</taxon>
        <taxon>Actinomycetota</taxon>
        <taxon>Actinomycetes</taxon>
        <taxon>Kitasatosporales</taxon>
        <taxon>Streptomycetaceae</taxon>
        <taxon>Streptomyces</taxon>
    </lineage>
</organism>
<dbReference type="Pfam" id="PF01230">
    <property type="entry name" value="HIT"/>
    <property type="match status" value="1"/>
</dbReference>
<dbReference type="GO" id="GO:0008168">
    <property type="term" value="F:methyltransferase activity"/>
    <property type="evidence" value="ECO:0007669"/>
    <property type="project" value="UniProtKB-KW"/>
</dbReference>
<dbReference type="InterPro" id="IPR001310">
    <property type="entry name" value="Histidine_triad_HIT"/>
</dbReference>
<dbReference type="GO" id="GO:0009117">
    <property type="term" value="P:nucleotide metabolic process"/>
    <property type="evidence" value="ECO:0007669"/>
    <property type="project" value="TreeGrafter"/>
</dbReference>
<dbReference type="PROSITE" id="PS51084">
    <property type="entry name" value="HIT_2"/>
    <property type="match status" value="1"/>
</dbReference>
<keyword evidence="5" id="KW-0489">Methyltransferase</keyword>
<feature type="active site" description="Tele-AMP-histidine intermediate" evidence="1">
    <location>
        <position position="103"/>
    </location>
</feature>
<dbReference type="InterPro" id="IPR036265">
    <property type="entry name" value="HIT-like_sf"/>
</dbReference>
<dbReference type="Gene3D" id="3.30.428.10">
    <property type="entry name" value="HIT-like"/>
    <property type="match status" value="1"/>
</dbReference>
<dbReference type="GO" id="GO:0032259">
    <property type="term" value="P:methylation"/>
    <property type="evidence" value="ECO:0007669"/>
    <property type="project" value="UniProtKB-KW"/>
</dbReference>
<reference evidence="5" key="1">
    <citation type="submission" date="2024-07" db="EMBL/GenBank/DDBJ databases">
        <authorList>
            <person name="Yu S.T."/>
        </authorList>
    </citation>
    <scope>NUCLEOTIDE SEQUENCE</scope>
    <source>
        <strain evidence="5">R28</strain>
    </source>
</reference>
<evidence type="ECO:0000256" key="2">
    <source>
        <dbReference type="PIRSR" id="PIRSR601310-3"/>
    </source>
</evidence>
<sequence length="152" mass="16040">MDAREQACAFCEIVAGTGWARVVYEDAHTLAFFPLAPATRGHTLVVPRAHSADLWAMDEADAQHLFHSVAVVGRALRAVLEPDGMNVINSAGAAASQSVFHTHVHLVPRRPGDAMGPIWPPKGAGFRDDGDAEAAADELAARLSEAIAGPAR</sequence>
<evidence type="ECO:0000313" key="5">
    <source>
        <dbReference type="EMBL" id="XDQ35420.1"/>
    </source>
</evidence>
<dbReference type="SUPFAM" id="SSF54197">
    <property type="entry name" value="HIT-like"/>
    <property type="match status" value="1"/>
</dbReference>
<name>A0AB39Q162_9ACTN</name>
<dbReference type="PANTHER" id="PTHR46648">
    <property type="entry name" value="HIT FAMILY PROTEIN 1"/>
    <property type="match status" value="1"/>
</dbReference>
<gene>
    <name evidence="5" type="ORF">AB5J49_19930</name>
</gene>
<dbReference type="InterPro" id="IPR011146">
    <property type="entry name" value="HIT-like"/>
</dbReference>
<dbReference type="PANTHER" id="PTHR46648:SF1">
    <property type="entry name" value="ADENOSINE 5'-MONOPHOSPHORAMIDASE HNT1"/>
    <property type="match status" value="1"/>
</dbReference>
<feature type="short sequence motif" description="Histidine triad motif" evidence="2 3">
    <location>
        <begin position="101"/>
        <end position="105"/>
    </location>
</feature>